<dbReference type="EC" id="2.7.13.3" evidence="3"/>
<dbReference type="SUPFAM" id="SSF55874">
    <property type="entry name" value="ATPase domain of HSP90 chaperone/DNA topoisomerase II/histidine kinase"/>
    <property type="match status" value="1"/>
</dbReference>
<keyword evidence="4 8" id="KW-0597">Phosphoprotein</keyword>
<dbReference type="InterPro" id="IPR005467">
    <property type="entry name" value="His_kinase_dom"/>
</dbReference>
<dbReference type="InterPro" id="IPR036890">
    <property type="entry name" value="HATPase_C_sf"/>
</dbReference>
<dbReference type="InterPro" id="IPR004358">
    <property type="entry name" value="Sig_transdc_His_kin-like_C"/>
</dbReference>
<keyword evidence="15" id="KW-1185">Reference proteome</keyword>
<dbReference type="SMART" id="SM00388">
    <property type="entry name" value="HisKA"/>
    <property type="match status" value="1"/>
</dbReference>
<dbReference type="CDD" id="cd16922">
    <property type="entry name" value="HATPase_EvgS-ArcB-TorS-like"/>
    <property type="match status" value="1"/>
</dbReference>
<feature type="domain" description="Response regulatory" evidence="12">
    <location>
        <begin position="930"/>
        <end position="1046"/>
    </location>
</feature>
<dbReference type="InterPro" id="IPR036097">
    <property type="entry name" value="HisK_dim/P_sf"/>
</dbReference>
<feature type="coiled-coil region" evidence="9">
    <location>
        <begin position="433"/>
        <end position="509"/>
    </location>
</feature>
<dbReference type="SUPFAM" id="SSF52172">
    <property type="entry name" value="CheY-like"/>
    <property type="match status" value="3"/>
</dbReference>
<evidence type="ECO:0000256" key="2">
    <source>
        <dbReference type="ARBA" id="ARBA00004370"/>
    </source>
</evidence>
<dbReference type="InterPro" id="IPR003660">
    <property type="entry name" value="HAMP_dom"/>
</dbReference>
<dbReference type="CDD" id="cd17546">
    <property type="entry name" value="REC_hyHK_CKI1_RcsC-like"/>
    <property type="match status" value="1"/>
</dbReference>
<feature type="domain" description="Histidine kinase" evidence="11">
    <location>
        <begin position="533"/>
        <end position="752"/>
    </location>
</feature>
<reference evidence="14 15" key="1">
    <citation type="submission" date="2016-10" db="EMBL/GenBank/DDBJ databases">
        <authorList>
            <person name="de Groot N.N."/>
        </authorList>
    </citation>
    <scope>NUCLEOTIDE SEQUENCE [LARGE SCALE GENOMIC DNA]</scope>
    <source>
        <strain evidence="14 15">DSM 28286</strain>
    </source>
</reference>
<keyword evidence="9" id="KW-0175">Coiled coil</keyword>
<dbReference type="EMBL" id="FOXQ01000001">
    <property type="protein sequence ID" value="SFP52973.1"/>
    <property type="molecule type" value="Genomic_DNA"/>
</dbReference>
<dbReference type="PANTHER" id="PTHR45339:SF1">
    <property type="entry name" value="HYBRID SIGNAL TRANSDUCTION HISTIDINE KINASE J"/>
    <property type="match status" value="1"/>
</dbReference>
<feature type="domain" description="Response regulatory" evidence="12">
    <location>
        <begin position="1076"/>
        <end position="1193"/>
    </location>
</feature>
<dbReference type="GO" id="GO:0000155">
    <property type="term" value="F:phosphorelay sensor kinase activity"/>
    <property type="evidence" value="ECO:0007669"/>
    <property type="project" value="InterPro"/>
</dbReference>
<dbReference type="Pfam" id="PF13185">
    <property type="entry name" value="GAF_2"/>
    <property type="match status" value="1"/>
</dbReference>
<dbReference type="Gene3D" id="3.40.50.2300">
    <property type="match status" value="3"/>
</dbReference>
<feature type="transmembrane region" description="Helical" evidence="10">
    <location>
        <begin position="182"/>
        <end position="201"/>
    </location>
</feature>
<dbReference type="PROSITE" id="PS50109">
    <property type="entry name" value="HIS_KIN"/>
    <property type="match status" value="1"/>
</dbReference>
<evidence type="ECO:0000259" key="11">
    <source>
        <dbReference type="PROSITE" id="PS50109"/>
    </source>
</evidence>
<gene>
    <name evidence="14" type="ORF">SAMN05444277_10149</name>
</gene>
<keyword evidence="5" id="KW-0808">Transferase</keyword>
<comment type="subcellular location">
    <subcellularLocation>
        <location evidence="2">Membrane</location>
    </subcellularLocation>
</comment>
<dbReference type="CDD" id="cd06225">
    <property type="entry name" value="HAMP"/>
    <property type="match status" value="1"/>
</dbReference>
<dbReference type="CDD" id="cd00156">
    <property type="entry name" value="REC"/>
    <property type="match status" value="1"/>
</dbReference>
<feature type="modified residue" description="4-aspartylphosphate" evidence="8">
    <location>
        <position position="1126"/>
    </location>
</feature>
<evidence type="ECO:0000259" key="13">
    <source>
        <dbReference type="PROSITE" id="PS50885"/>
    </source>
</evidence>
<dbReference type="SMART" id="SM00304">
    <property type="entry name" value="HAMP"/>
    <property type="match status" value="1"/>
</dbReference>
<dbReference type="PANTHER" id="PTHR45339">
    <property type="entry name" value="HYBRID SIGNAL TRANSDUCTION HISTIDINE KINASE J"/>
    <property type="match status" value="1"/>
</dbReference>
<keyword evidence="10" id="KW-0812">Transmembrane</keyword>
<feature type="modified residue" description="4-aspartylphosphate" evidence="8">
    <location>
        <position position="857"/>
    </location>
</feature>
<accession>A0A1I5R389</accession>
<evidence type="ECO:0000256" key="1">
    <source>
        <dbReference type="ARBA" id="ARBA00000085"/>
    </source>
</evidence>
<proteinExistence type="predicted"/>
<dbReference type="InterPro" id="IPR003594">
    <property type="entry name" value="HATPase_dom"/>
</dbReference>
<evidence type="ECO:0000256" key="10">
    <source>
        <dbReference type="SAM" id="Phobius"/>
    </source>
</evidence>
<evidence type="ECO:0000256" key="7">
    <source>
        <dbReference type="ARBA" id="ARBA00023012"/>
    </source>
</evidence>
<evidence type="ECO:0000259" key="12">
    <source>
        <dbReference type="PROSITE" id="PS50110"/>
    </source>
</evidence>
<feature type="transmembrane region" description="Helical" evidence="10">
    <location>
        <begin position="300"/>
        <end position="322"/>
    </location>
</feature>
<evidence type="ECO:0000256" key="8">
    <source>
        <dbReference type="PROSITE-ProRule" id="PRU00169"/>
    </source>
</evidence>
<dbReference type="InterPro" id="IPR011006">
    <property type="entry name" value="CheY-like_superfamily"/>
</dbReference>
<dbReference type="Proteomes" id="UP000199031">
    <property type="component" value="Unassembled WGS sequence"/>
</dbReference>
<dbReference type="Gene3D" id="3.30.565.10">
    <property type="entry name" value="Histidine kinase-like ATPase, C-terminal domain"/>
    <property type="match status" value="1"/>
</dbReference>
<feature type="domain" description="HAMP" evidence="13">
    <location>
        <begin position="220"/>
        <end position="272"/>
    </location>
</feature>
<dbReference type="PROSITE" id="PS50110">
    <property type="entry name" value="RESPONSE_REGULATORY"/>
    <property type="match status" value="3"/>
</dbReference>
<dbReference type="CDD" id="cd19410">
    <property type="entry name" value="HK9-like_sensor"/>
    <property type="match status" value="1"/>
</dbReference>
<dbReference type="SUPFAM" id="SSF55781">
    <property type="entry name" value="GAF domain-like"/>
    <property type="match status" value="1"/>
</dbReference>
<evidence type="ECO:0000313" key="15">
    <source>
        <dbReference type="Proteomes" id="UP000199031"/>
    </source>
</evidence>
<dbReference type="STRING" id="1465490.SAMN05444277_10149"/>
<dbReference type="InterPro" id="IPR003661">
    <property type="entry name" value="HisK_dim/P_dom"/>
</dbReference>
<keyword evidence="10" id="KW-0472">Membrane</keyword>
<dbReference type="AlphaFoldDB" id="A0A1I5R389"/>
<dbReference type="InterPro" id="IPR029016">
    <property type="entry name" value="GAF-like_dom_sf"/>
</dbReference>
<dbReference type="FunFam" id="3.30.565.10:FF:000010">
    <property type="entry name" value="Sensor histidine kinase RcsC"/>
    <property type="match status" value="1"/>
</dbReference>
<evidence type="ECO:0000256" key="5">
    <source>
        <dbReference type="ARBA" id="ARBA00022679"/>
    </source>
</evidence>
<dbReference type="CDD" id="cd00082">
    <property type="entry name" value="HisKA"/>
    <property type="match status" value="1"/>
</dbReference>
<organism evidence="14 15">
    <name type="scientific">Parafilimonas terrae</name>
    <dbReference type="NCBI Taxonomy" id="1465490"/>
    <lineage>
        <taxon>Bacteria</taxon>
        <taxon>Pseudomonadati</taxon>
        <taxon>Bacteroidota</taxon>
        <taxon>Chitinophagia</taxon>
        <taxon>Chitinophagales</taxon>
        <taxon>Chitinophagaceae</taxon>
        <taxon>Parafilimonas</taxon>
    </lineage>
</organism>
<evidence type="ECO:0000313" key="14">
    <source>
        <dbReference type="EMBL" id="SFP52973.1"/>
    </source>
</evidence>
<dbReference type="SUPFAM" id="SSF47384">
    <property type="entry name" value="Homodimeric domain of signal transducing histidine kinase"/>
    <property type="match status" value="1"/>
</dbReference>
<dbReference type="Gene3D" id="6.10.340.10">
    <property type="match status" value="1"/>
</dbReference>
<dbReference type="SMART" id="SM00387">
    <property type="entry name" value="HATPase_c"/>
    <property type="match status" value="1"/>
</dbReference>
<dbReference type="Pfam" id="PF00512">
    <property type="entry name" value="HisKA"/>
    <property type="match status" value="1"/>
</dbReference>
<sequence>MNSTFKRNLLLLYGISFLLLIVSAIASYASIKGLLNSQEEVVHTNQVINKLENVISALKDAETGQRGFLLTGEERFLEPYTGSLPKAYSLISEIKDLSAENNLQTQSAEQLRQLVAKRFSSLQTHIDNKRKGISPSDSSLDMGKAYMDSARQLVQQMENRENDFLKARTASMNKLSESTPTIIIIASLLSFAVALLSFFRVNSDLEKRTRLQEELEQKDKDINSRLNIVQSIADKISAGNYKTRIGDAGKDVLGNISLSLNKMAESLDSAFTNLSHNEWLQTGMAGLNDKMIGEKNLNQLAYNIIDFITAYTKIPVAAFYLAENNSLVLTSGIALDESKIKKTINLGEYLVGQSAKSGKELLLEDIDETDMMISFSSGSLKPKNIIAVPVFFEGKLKGALELASIKEIDDLTKQFLRSSSYNIGMAIHTARNHQRLEELLAETQAQSEELQSQHNELENINAELEVQAEKLQASEEELKVQQEELLQSNVELEERSRLLEEKNELILERNLEIQAKAEQLELTTKYKSEFLANMSHELRTPLNSILLLARLLSENHTSNLSKDQIEYATVIQNSGNSLLTLINEILDLSKIESGKMELEYSDVAVKDLVNELNALFEPLAKDKDIIFKIEKDESATEYIETDRLKLEQILRNLISNALKFTKRGSVTLNIKKIKDTVVFTITDTGIGIPAEKLETIFEAFQQADGSTKRQYGGTGLGLSISRELAKLLSGQITVSSEEEKGSTFTLTIPANRKSSYKASEITAAAVAEIEPEIVDTHLTKTQNREYISDVIPQPVPDDRNNISATDKTILIVEDDTAFAKSLLEFTRRKKYKGIVAVRGDEGIELARKYKPNGILLDIQLPVKSGWEVMDELKSDPETRPIPVHIMSSYDAKTKSLLSGAVDFINKPVAFEKMSAVFQRIEDALSKHPKKVMIVEENPKHAKALAYFLESFNVSAEIKNSIGEGIKALNEQDIDCVILDMGIPAQGSYDTLEEVRKTPGMESLPIIIFTGKNLSHAEEMRIKQYADSIVVKTAHSYQRILDEVSLFLHLVEESKKDKKSSKYKRLGEFEEVLKDKTVLIADDDVRNIFSLTKSLENYGMNVISAIDGKDALNQLSQHKNIDIVLMDMMMPEMDGYESTKRIRENPRYRKLPIIAVTAKAMMGDREKCINAGASDYITKPVDADQLISLLRVWLYD</sequence>
<evidence type="ECO:0000256" key="9">
    <source>
        <dbReference type="SAM" id="Coils"/>
    </source>
</evidence>
<dbReference type="OrthoDB" id="9811889at2"/>
<protein>
    <recommendedName>
        <fullName evidence="3">histidine kinase</fullName>
        <ecNumber evidence="3">2.7.13.3</ecNumber>
    </recommendedName>
</protein>
<dbReference type="Pfam" id="PF05227">
    <property type="entry name" value="CHASE3"/>
    <property type="match status" value="1"/>
</dbReference>
<dbReference type="InterPro" id="IPR001789">
    <property type="entry name" value="Sig_transdc_resp-reg_receiver"/>
</dbReference>
<keyword evidence="10" id="KW-1133">Transmembrane helix</keyword>
<comment type="catalytic activity">
    <reaction evidence="1">
        <text>ATP + protein L-histidine = ADP + protein N-phospho-L-histidine.</text>
        <dbReference type="EC" id="2.7.13.3"/>
    </reaction>
</comment>
<feature type="domain" description="Response regulatory" evidence="12">
    <location>
        <begin position="808"/>
        <end position="921"/>
    </location>
</feature>
<name>A0A1I5R389_9BACT</name>
<dbReference type="Pfam" id="PF00072">
    <property type="entry name" value="Response_reg"/>
    <property type="match status" value="3"/>
</dbReference>
<dbReference type="PRINTS" id="PR00344">
    <property type="entry name" value="BCTRLSENSOR"/>
</dbReference>
<dbReference type="InterPro" id="IPR003018">
    <property type="entry name" value="GAF"/>
</dbReference>
<dbReference type="InterPro" id="IPR007891">
    <property type="entry name" value="CHASE3"/>
</dbReference>
<keyword evidence="6 14" id="KW-0418">Kinase</keyword>
<dbReference type="RefSeq" id="WP_090653411.1">
    <property type="nucleotide sequence ID" value="NZ_FOXQ01000001.1"/>
</dbReference>
<feature type="modified residue" description="4-aspartylphosphate" evidence="8">
    <location>
        <position position="979"/>
    </location>
</feature>
<dbReference type="Gene3D" id="1.10.287.130">
    <property type="match status" value="1"/>
</dbReference>
<dbReference type="Gene3D" id="3.30.450.40">
    <property type="match status" value="1"/>
</dbReference>
<keyword evidence="7" id="KW-0902">Two-component regulatory system</keyword>
<dbReference type="Pfam" id="PF02518">
    <property type="entry name" value="HATPase_c"/>
    <property type="match status" value="1"/>
</dbReference>
<evidence type="ECO:0000256" key="4">
    <source>
        <dbReference type="ARBA" id="ARBA00022553"/>
    </source>
</evidence>
<evidence type="ECO:0000256" key="3">
    <source>
        <dbReference type="ARBA" id="ARBA00012438"/>
    </source>
</evidence>
<dbReference type="GO" id="GO:0016020">
    <property type="term" value="C:membrane"/>
    <property type="evidence" value="ECO:0007669"/>
    <property type="project" value="UniProtKB-SubCell"/>
</dbReference>
<evidence type="ECO:0000256" key="6">
    <source>
        <dbReference type="ARBA" id="ARBA00022777"/>
    </source>
</evidence>
<dbReference type="PROSITE" id="PS50885">
    <property type="entry name" value="HAMP"/>
    <property type="match status" value="1"/>
</dbReference>
<dbReference type="SMART" id="SM00448">
    <property type="entry name" value="REC"/>
    <property type="match status" value="3"/>
</dbReference>